<accession>A0AAD5C1H0</accession>
<evidence type="ECO:0000256" key="1">
    <source>
        <dbReference type="ARBA" id="ARBA00004370"/>
    </source>
</evidence>
<dbReference type="Pfam" id="PF08263">
    <property type="entry name" value="LRRNT_2"/>
    <property type="match status" value="1"/>
</dbReference>
<evidence type="ECO:0000259" key="10">
    <source>
        <dbReference type="Pfam" id="PF08263"/>
    </source>
</evidence>
<keyword evidence="6" id="KW-1133">Transmembrane helix</keyword>
<evidence type="ECO:0000256" key="4">
    <source>
        <dbReference type="ARBA" id="ARBA00022729"/>
    </source>
</evidence>
<dbReference type="Proteomes" id="UP001206925">
    <property type="component" value="Unassembled WGS sequence"/>
</dbReference>
<keyword evidence="2" id="KW-0433">Leucine-rich repeat</keyword>
<evidence type="ECO:0000256" key="8">
    <source>
        <dbReference type="ARBA" id="ARBA00023170"/>
    </source>
</evidence>
<organism evidence="11 12">
    <name type="scientific">Ambrosia artemisiifolia</name>
    <name type="common">Common ragweed</name>
    <dbReference type="NCBI Taxonomy" id="4212"/>
    <lineage>
        <taxon>Eukaryota</taxon>
        <taxon>Viridiplantae</taxon>
        <taxon>Streptophyta</taxon>
        <taxon>Embryophyta</taxon>
        <taxon>Tracheophyta</taxon>
        <taxon>Spermatophyta</taxon>
        <taxon>Magnoliopsida</taxon>
        <taxon>eudicotyledons</taxon>
        <taxon>Gunneridae</taxon>
        <taxon>Pentapetalae</taxon>
        <taxon>asterids</taxon>
        <taxon>campanulids</taxon>
        <taxon>Asterales</taxon>
        <taxon>Asteraceae</taxon>
        <taxon>Asteroideae</taxon>
        <taxon>Heliantheae alliance</taxon>
        <taxon>Heliantheae</taxon>
        <taxon>Ambrosia</taxon>
    </lineage>
</organism>
<evidence type="ECO:0000256" key="3">
    <source>
        <dbReference type="ARBA" id="ARBA00022692"/>
    </source>
</evidence>
<comment type="caution">
    <text evidence="11">The sequence shown here is derived from an EMBL/GenBank/DDBJ whole genome shotgun (WGS) entry which is preliminary data.</text>
</comment>
<keyword evidence="8" id="KW-0675">Receptor</keyword>
<dbReference type="Pfam" id="PF00560">
    <property type="entry name" value="LRR_1"/>
    <property type="match status" value="1"/>
</dbReference>
<proteinExistence type="predicted"/>
<dbReference type="FunFam" id="3.80.10.10:FF:000062">
    <property type="entry name" value="protein STRUBBELIG-RECEPTOR FAMILY 3"/>
    <property type="match status" value="1"/>
</dbReference>
<evidence type="ECO:0000256" key="6">
    <source>
        <dbReference type="ARBA" id="ARBA00022989"/>
    </source>
</evidence>
<dbReference type="AlphaFoldDB" id="A0AAD5C1H0"/>
<evidence type="ECO:0000256" key="5">
    <source>
        <dbReference type="ARBA" id="ARBA00022737"/>
    </source>
</evidence>
<feature type="domain" description="Leucine-rich repeat-containing N-terminal plant-type" evidence="10">
    <location>
        <begin position="26"/>
        <end position="66"/>
    </location>
</feature>
<keyword evidence="7" id="KW-0472">Membrane</keyword>
<keyword evidence="3" id="KW-0812">Transmembrane</keyword>
<dbReference type="InterPro" id="IPR032675">
    <property type="entry name" value="LRR_dom_sf"/>
</dbReference>
<dbReference type="SUPFAM" id="SSF52058">
    <property type="entry name" value="L domain-like"/>
    <property type="match status" value="1"/>
</dbReference>
<evidence type="ECO:0000313" key="11">
    <source>
        <dbReference type="EMBL" id="KAI7733280.1"/>
    </source>
</evidence>
<reference evidence="11" key="1">
    <citation type="submission" date="2022-06" db="EMBL/GenBank/DDBJ databases">
        <title>Uncovering the hologenomic basis of an extraordinary plant invasion.</title>
        <authorList>
            <person name="Bieker V.C."/>
            <person name="Martin M.D."/>
            <person name="Gilbert T."/>
            <person name="Hodgins K."/>
            <person name="Battlay P."/>
            <person name="Petersen B."/>
            <person name="Wilson J."/>
        </authorList>
    </citation>
    <scope>NUCLEOTIDE SEQUENCE</scope>
    <source>
        <strain evidence="11">AA19_3_7</strain>
        <tissue evidence="11">Leaf</tissue>
    </source>
</reference>
<feature type="signal peptide" evidence="9">
    <location>
        <begin position="1"/>
        <end position="22"/>
    </location>
</feature>
<keyword evidence="12" id="KW-1185">Reference proteome</keyword>
<gene>
    <name evidence="11" type="ORF">M8C21_033698</name>
</gene>
<evidence type="ECO:0000256" key="7">
    <source>
        <dbReference type="ARBA" id="ARBA00023136"/>
    </source>
</evidence>
<keyword evidence="4 9" id="KW-0732">Signal</keyword>
<evidence type="ECO:0000313" key="12">
    <source>
        <dbReference type="Proteomes" id="UP001206925"/>
    </source>
</evidence>
<evidence type="ECO:0000256" key="9">
    <source>
        <dbReference type="SAM" id="SignalP"/>
    </source>
</evidence>
<feature type="chain" id="PRO_5042163771" description="Leucine-rich repeat-containing N-terminal plant-type domain-containing protein" evidence="9">
    <location>
        <begin position="23"/>
        <end position="169"/>
    </location>
</feature>
<protein>
    <recommendedName>
        <fullName evidence="10">Leucine-rich repeat-containing N-terminal plant-type domain-containing protein</fullName>
    </recommendedName>
</protein>
<dbReference type="InterPro" id="IPR013210">
    <property type="entry name" value="LRR_N_plant-typ"/>
</dbReference>
<dbReference type="Pfam" id="PF13855">
    <property type="entry name" value="LRR_8"/>
    <property type="match status" value="1"/>
</dbReference>
<sequence length="169" mass="18166">MAPLLFFFFFFLVLVAPNSINADTDPSDVSALNAMFQNMNSPGQLTQWSASGGDPCDDNWKGITCSASSRVTEINLSSLGLSGGIGFQLSSLTSLTNFDVSNNNFGNQIPYSLPPNLQRLNLAGCGYTGNLPYSISQMTSLKYLNVARNQISGPLPDMFAQLSALTTLY</sequence>
<dbReference type="PANTHER" id="PTHR48010:SF58">
    <property type="entry name" value="RECEPTOR PROTEIN KINASE-LIKE PROTEIN ZAR1"/>
    <property type="match status" value="1"/>
</dbReference>
<dbReference type="PANTHER" id="PTHR48010">
    <property type="entry name" value="OS05G0588300 PROTEIN"/>
    <property type="match status" value="1"/>
</dbReference>
<keyword evidence="5" id="KW-0677">Repeat</keyword>
<dbReference type="InterPro" id="IPR001611">
    <property type="entry name" value="Leu-rich_rpt"/>
</dbReference>
<evidence type="ECO:0000256" key="2">
    <source>
        <dbReference type="ARBA" id="ARBA00022614"/>
    </source>
</evidence>
<name>A0AAD5C1H0_AMBAR</name>
<dbReference type="InterPro" id="IPR050994">
    <property type="entry name" value="At_inactive_RLKs"/>
</dbReference>
<dbReference type="Gene3D" id="3.80.10.10">
    <property type="entry name" value="Ribonuclease Inhibitor"/>
    <property type="match status" value="1"/>
</dbReference>
<comment type="subcellular location">
    <subcellularLocation>
        <location evidence="1">Membrane</location>
    </subcellularLocation>
</comment>
<dbReference type="EMBL" id="JAMZMK010010038">
    <property type="protein sequence ID" value="KAI7733280.1"/>
    <property type="molecule type" value="Genomic_DNA"/>
</dbReference>
<dbReference type="GO" id="GO:0016020">
    <property type="term" value="C:membrane"/>
    <property type="evidence" value="ECO:0007669"/>
    <property type="project" value="UniProtKB-SubCell"/>
</dbReference>